<evidence type="ECO:0000256" key="8">
    <source>
        <dbReference type="RuleBase" id="RU364100"/>
    </source>
</evidence>
<evidence type="ECO:0000256" key="3">
    <source>
        <dbReference type="ARBA" id="ARBA00022763"/>
    </source>
</evidence>
<organism evidence="9 10">
    <name type="scientific">Metapseudomonas resinovorans NBRC 106553</name>
    <dbReference type="NCBI Taxonomy" id="1245471"/>
    <lineage>
        <taxon>Bacteria</taxon>
        <taxon>Pseudomonadati</taxon>
        <taxon>Pseudomonadota</taxon>
        <taxon>Gammaproteobacteria</taxon>
        <taxon>Pseudomonadales</taxon>
        <taxon>Pseudomonadaceae</taxon>
        <taxon>Metapseudomonas</taxon>
    </lineage>
</organism>
<sequence>MCGRYVTPSDRAIEDFWHIGARNSGRWIQSFNVAPTTQVPMIRQDAQGELELAAARWGLIPFWWKQDKPPTLSFNARSEEAAQKPMWRQSLRTHRCIMPAHGQAAGVDADHFA</sequence>
<dbReference type="Pfam" id="PF02586">
    <property type="entry name" value="SRAP"/>
    <property type="match status" value="1"/>
</dbReference>
<comment type="similarity">
    <text evidence="1 8">Belongs to the SOS response-associated peptidase family.</text>
</comment>
<keyword evidence="6" id="KW-0238">DNA-binding</keyword>
<dbReference type="GO" id="GO:0008233">
    <property type="term" value="F:peptidase activity"/>
    <property type="evidence" value="ECO:0007669"/>
    <property type="project" value="UniProtKB-KW"/>
</dbReference>
<evidence type="ECO:0000256" key="7">
    <source>
        <dbReference type="ARBA" id="ARBA00023239"/>
    </source>
</evidence>
<dbReference type="PANTHER" id="PTHR13604:SF0">
    <property type="entry name" value="ABASIC SITE PROCESSING PROTEIN HMCES"/>
    <property type="match status" value="1"/>
</dbReference>
<protein>
    <recommendedName>
        <fullName evidence="8">Abasic site processing protein</fullName>
        <ecNumber evidence="8">3.4.-.-</ecNumber>
    </recommendedName>
</protein>
<evidence type="ECO:0000313" key="10">
    <source>
        <dbReference type="Proteomes" id="UP000015503"/>
    </source>
</evidence>
<evidence type="ECO:0000256" key="4">
    <source>
        <dbReference type="ARBA" id="ARBA00022801"/>
    </source>
</evidence>
<dbReference type="GO" id="GO:0003697">
    <property type="term" value="F:single-stranded DNA binding"/>
    <property type="evidence" value="ECO:0007669"/>
    <property type="project" value="InterPro"/>
</dbReference>
<dbReference type="RefSeq" id="WP_016491465.1">
    <property type="nucleotide sequence ID" value="NC_021499.1"/>
</dbReference>
<dbReference type="GO" id="GO:0016829">
    <property type="term" value="F:lyase activity"/>
    <property type="evidence" value="ECO:0007669"/>
    <property type="project" value="UniProtKB-KW"/>
</dbReference>
<keyword evidence="4 8" id="KW-0378">Hydrolase</keyword>
<dbReference type="STRING" id="1245471.PCA10_15310"/>
<keyword evidence="2 8" id="KW-0645">Protease</keyword>
<dbReference type="EMBL" id="AP013068">
    <property type="protein sequence ID" value="BAN47263.1"/>
    <property type="molecule type" value="Genomic_DNA"/>
</dbReference>
<dbReference type="HOGENOM" id="CLU_2131353_0_0_6"/>
<dbReference type="eggNOG" id="COG2135">
    <property type="taxonomic scope" value="Bacteria"/>
</dbReference>
<dbReference type="PANTHER" id="PTHR13604">
    <property type="entry name" value="DC12-RELATED"/>
    <property type="match status" value="1"/>
</dbReference>
<evidence type="ECO:0000313" key="9">
    <source>
        <dbReference type="EMBL" id="BAN47263.1"/>
    </source>
</evidence>
<keyword evidence="5" id="KW-0190">Covalent protein-DNA linkage</keyword>
<dbReference type="OrthoDB" id="6192129at2"/>
<evidence type="ECO:0000256" key="6">
    <source>
        <dbReference type="ARBA" id="ARBA00023125"/>
    </source>
</evidence>
<accession>S6ANS4</accession>
<gene>
    <name evidence="9" type="ORF">PCA10_15310</name>
</gene>
<dbReference type="GO" id="GO:0106300">
    <property type="term" value="P:protein-DNA covalent cross-linking repair"/>
    <property type="evidence" value="ECO:0007669"/>
    <property type="project" value="InterPro"/>
</dbReference>
<evidence type="ECO:0000256" key="2">
    <source>
        <dbReference type="ARBA" id="ARBA00022670"/>
    </source>
</evidence>
<dbReference type="AlphaFoldDB" id="S6ANS4"/>
<keyword evidence="3" id="KW-0227">DNA damage</keyword>
<evidence type="ECO:0000256" key="5">
    <source>
        <dbReference type="ARBA" id="ARBA00023124"/>
    </source>
</evidence>
<evidence type="ECO:0000256" key="1">
    <source>
        <dbReference type="ARBA" id="ARBA00008136"/>
    </source>
</evidence>
<name>S6ANS4_METRE</name>
<proteinExistence type="inferred from homology"/>
<dbReference type="Gene3D" id="3.90.1680.10">
    <property type="entry name" value="SOS response associated peptidase-like"/>
    <property type="match status" value="1"/>
</dbReference>
<dbReference type="PATRIC" id="fig|1245471.3.peg.1553"/>
<dbReference type="InterPro" id="IPR003738">
    <property type="entry name" value="SRAP"/>
</dbReference>
<dbReference type="KEGG" id="pre:PCA10_15310"/>
<dbReference type="Proteomes" id="UP000015503">
    <property type="component" value="Chromosome"/>
</dbReference>
<dbReference type="GO" id="GO:0006508">
    <property type="term" value="P:proteolysis"/>
    <property type="evidence" value="ECO:0007669"/>
    <property type="project" value="UniProtKB-KW"/>
</dbReference>
<reference evidence="9 10" key="1">
    <citation type="journal article" date="2013" name="Genome Announc.">
        <title>Complete Genome Sequence of the Carbazole Degrader Pseudomonas resinovorans Strain CA10 (NBRC 106553).</title>
        <authorList>
            <person name="Shintani M."/>
            <person name="Hosoyama A."/>
            <person name="Ohji S."/>
            <person name="Tsuchikane K."/>
            <person name="Takarada H."/>
            <person name="Yamazoe A."/>
            <person name="Fujita N."/>
            <person name="Nojiri H."/>
        </authorList>
    </citation>
    <scope>NUCLEOTIDE SEQUENCE [LARGE SCALE GENOMIC DNA]</scope>
    <source>
        <strain evidence="9 10">NBRC 106553</strain>
    </source>
</reference>
<dbReference type="EC" id="3.4.-.-" evidence="8"/>
<dbReference type="SUPFAM" id="SSF143081">
    <property type="entry name" value="BB1717-like"/>
    <property type="match status" value="1"/>
</dbReference>
<keyword evidence="7" id="KW-0456">Lyase</keyword>
<keyword evidence="10" id="KW-1185">Reference proteome</keyword>
<dbReference type="InterPro" id="IPR036590">
    <property type="entry name" value="SRAP-like"/>
</dbReference>